<dbReference type="PROSITE" id="PS51099">
    <property type="entry name" value="PTS_EIIB_TYPE_2"/>
    <property type="match status" value="1"/>
</dbReference>
<dbReference type="InterPro" id="IPR007737">
    <property type="entry name" value="Mga_HTH"/>
</dbReference>
<dbReference type="Pfam" id="PF08279">
    <property type="entry name" value="HTH_11"/>
    <property type="match status" value="1"/>
</dbReference>
<dbReference type="Gene3D" id="3.40.50.2300">
    <property type="match status" value="1"/>
</dbReference>
<dbReference type="InterPro" id="IPR002178">
    <property type="entry name" value="PTS_EIIA_type-2_dom"/>
</dbReference>
<dbReference type="Pfam" id="PF00874">
    <property type="entry name" value="PRD"/>
    <property type="match status" value="2"/>
</dbReference>
<dbReference type="PROSITE" id="PS00372">
    <property type="entry name" value="PTS_EIIA_TYPE_2_HIS"/>
    <property type="match status" value="1"/>
</dbReference>
<feature type="domain" description="PTS EIIB type-2" evidence="7">
    <location>
        <begin position="402"/>
        <end position="492"/>
    </location>
</feature>
<dbReference type="InterPro" id="IPR036634">
    <property type="entry name" value="PRD_sf"/>
</dbReference>
<name>A0A7Y0PLG9_9BACI</name>
<evidence type="ECO:0000256" key="4">
    <source>
        <dbReference type="ARBA" id="ARBA00023159"/>
    </source>
</evidence>
<evidence type="ECO:0000259" key="8">
    <source>
        <dbReference type="PROSITE" id="PS51372"/>
    </source>
</evidence>
<dbReference type="InterPro" id="IPR016152">
    <property type="entry name" value="PTrfase/Anion_transptr"/>
</dbReference>
<dbReference type="SUPFAM" id="SSF63520">
    <property type="entry name" value="PTS-regulatory domain, PRD"/>
    <property type="match status" value="2"/>
</dbReference>
<dbReference type="InterPro" id="IPR011608">
    <property type="entry name" value="PRD"/>
</dbReference>
<dbReference type="Gene3D" id="3.40.930.10">
    <property type="entry name" value="Mannitol-specific EII, Chain A"/>
    <property type="match status" value="1"/>
</dbReference>
<feature type="domain" description="PRD" evidence="8">
    <location>
        <begin position="180"/>
        <end position="285"/>
    </location>
</feature>
<dbReference type="CDD" id="cd00211">
    <property type="entry name" value="PTS_IIA_fru"/>
    <property type="match status" value="1"/>
</dbReference>
<evidence type="ECO:0000256" key="1">
    <source>
        <dbReference type="ARBA" id="ARBA00022679"/>
    </source>
</evidence>
<feature type="domain" description="PTS EIIA type-2" evidence="6">
    <location>
        <begin position="503"/>
        <end position="640"/>
    </location>
</feature>
<reference evidence="9 10" key="1">
    <citation type="submission" date="2020-04" db="EMBL/GenBank/DDBJ databases">
        <title>Bacillus sp. UniB3 isolated from commercial digestive syrup.</title>
        <authorList>
            <person name="Thorat V."/>
            <person name="Kirdat K."/>
            <person name="Tiwarekar B."/>
            <person name="Yadav A."/>
        </authorList>
    </citation>
    <scope>NUCLEOTIDE SEQUENCE [LARGE SCALE GENOMIC DNA]</scope>
    <source>
        <strain evidence="9 10">UniB3</strain>
    </source>
</reference>
<dbReference type="GO" id="GO:0009401">
    <property type="term" value="P:phosphoenolpyruvate-dependent sugar phosphotransferase system"/>
    <property type="evidence" value="ECO:0007669"/>
    <property type="project" value="InterPro"/>
</dbReference>
<keyword evidence="5" id="KW-0804">Transcription</keyword>
<dbReference type="InterPro" id="IPR050661">
    <property type="entry name" value="BglG_antiterminators"/>
</dbReference>
<dbReference type="Proteomes" id="UP000588491">
    <property type="component" value="Unassembled WGS sequence"/>
</dbReference>
<evidence type="ECO:0000313" key="10">
    <source>
        <dbReference type="Proteomes" id="UP000588491"/>
    </source>
</evidence>
<keyword evidence="3" id="KW-0805">Transcription regulation</keyword>
<dbReference type="AlphaFoldDB" id="A0A7Y0PLG9"/>
<accession>A0A7Y0PLG9</accession>
<dbReference type="PROSITE" id="PS51372">
    <property type="entry name" value="PRD_2"/>
    <property type="match status" value="2"/>
</dbReference>
<protein>
    <submittedName>
        <fullName evidence="9">BglG family transcription antiterminator</fullName>
    </submittedName>
</protein>
<organism evidence="9 10">
    <name type="scientific">Niallia alba</name>
    <dbReference type="NCBI Taxonomy" id="2729105"/>
    <lineage>
        <taxon>Bacteria</taxon>
        <taxon>Bacillati</taxon>
        <taxon>Bacillota</taxon>
        <taxon>Bacilli</taxon>
        <taxon>Bacillales</taxon>
        <taxon>Bacillaceae</taxon>
        <taxon>Niallia</taxon>
    </lineage>
</organism>
<dbReference type="InterPro" id="IPR013011">
    <property type="entry name" value="PTS_EIIB_2"/>
</dbReference>
<dbReference type="GO" id="GO:0006355">
    <property type="term" value="P:regulation of DNA-templated transcription"/>
    <property type="evidence" value="ECO:0007669"/>
    <property type="project" value="InterPro"/>
</dbReference>
<dbReference type="RefSeq" id="WP_169188185.1">
    <property type="nucleotide sequence ID" value="NZ_JABBPK010000001.1"/>
</dbReference>
<evidence type="ECO:0000256" key="5">
    <source>
        <dbReference type="ARBA" id="ARBA00023163"/>
    </source>
</evidence>
<feature type="domain" description="PRD" evidence="8">
    <location>
        <begin position="290"/>
        <end position="397"/>
    </location>
</feature>
<dbReference type="Gene3D" id="1.10.10.10">
    <property type="entry name" value="Winged helix-like DNA-binding domain superfamily/Winged helix DNA-binding domain"/>
    <property type="match status" value="2"/>
</dbReference>
<dbReference type="EMBL" id="JABBPK010000001">
    <property type="protein sequence ID" value="NMO76893.1"/>
    <property type="molecule type" value="Genomic_DNA"/>
</dbReference>
<dbReference type="InterPro" id="IPR036388">
    <property type="entry name" value="WH-like_DNA-bd_sf"/>
</dbReference>
<keyword evidence="1" id="KW-0808">Transferase</keyword>
<sequence>MNDRQKVLLQTLLSNEGETWNIMELSERLACSEKTVRNDLGKIEQLLNKFPSAKLKRQPGIGITLEINREDRSGLLQQLFFNNQKAMEERIVEIAYLLLVSQNPITLQSLAERYYAPKTTIKKEMEIIEKWLADYGLELISKPRLGNILLGTEFQRRSALAHLSQLLSSVFVEKNYVLDLFLPYEITSVKQALQKMQNYFEIQFMDETFDSLVVHALIIVKRTRQKSPITVIEKDKAYVKDYKEYEWAGMFFKQLENSFSMKFPENECIYFTWHLISGKRVGDLEEHAFFQDAQLLGIIHNLTERLSELTAYSFEKDSILTEGLAVHMYSVISRMKYGFPVSNPLLADIKKMYPYMFNMVIFALEEIKNTYDLDVPEDEAAFLVLHFQASIERLEGNSGKMKNSLIVCHLGVGISHLLEAKIKQHYADIHILACIGKKSIDEFLKNNNIDFIISTVSLKELPVPYVVISPLLEEKDKDKLNQFLQQVEANQESNRKDSKQLSKLVRGDLVQLEIDKGHPYEVIEMLGNLLFQKGLIEKEFIHSALNRERKSATAIGGNIAIPHGDPEMVIQSSIAVAILKEPIQWGNEYVAVIFLLAISKQDQNLNRAVIGQLASYSENLEFSNRIAKLTDVKSVLDYIQ</sequence>
<evidence type="ECO:0000259" key="7">
    <source>
        <dbReference type="PROSITE" id="PS51099"/>
    </source>
</evidence>
<proteinExistence type="predicted"/>
<evidence type="ECO:0000256" key="3">
    <source>
        <dbReference type="ARBA" id="ARBA00023015"/>
    </source>
</evidence>
<comment type="caution">
    <text evidence="9">The sequence shown here is derived from an EMBL/GenBank/DDBJ whole genome shotgun (WGS) entry which is preliminary data.</text>
</comment>
<dbReference type="InterPro" id="IPR013196">
    <property type="entry name" value="HTH_11"/>
</dbReference>
<dbReference type="PANTHER" id="PTHR30185">
    <property type="entry name" value="CRYPTIC BETA-GLUCOSIDE BGL OPERON ANTITERMINATOR"/>
    <property type="match status" value="1"/>
</dbReference>
<dbReference type="GO" id="GO:0008982">
    <property type="term" value="F:protein-N(PI)-phosphohistidine-sugar phosphotransferase activity"/>
    <property type="evidence" value="ECO:0007669"/>
    <property type="project" value="InterPro"/>
</dbReference>
<keyword evidence="10" id="KW-1185">Reference proteome</keyword>
<keyword evidence="2" id="KW-0677">Repeat</keyword>
<dbReference type="CDD" id="cd05568">
    <property type="entry name" value="PTS_IIB_bgl_like"/>
    <property type="match status" value="1"/>
</dbReference>
<dbReference type="PROSITE" id="PS51094">
    <property type="entry name" value="PTS_EIIA_TYPE_2"/>
    <property type="match status" value="1"/>
</dbReference>
<dbReference type="Pfam" id="PF00359">
    <property type="entry name" value="PTS_EIIA_2"/>
    <property type="match status" value="1"/>
</dbReference>
<dbReference type="SUPFAM" id="SSF52794">
    <property type="entry name" value="PTS system IIB component-like"/>
    <property type="match status" value="1"/>
</dbReference>
<dbReference type="Pfam" id="PF05043">
    <property type="entry name" value="Mga"/>
    <property type="match status" value="1"/>
</dbReference>
<evidence type="ECO:0000256" key="2">
    <source>
        <dbReference type="ARBA" id="ARBA00022737"/>
    </source>
</evidence>
<evidence type="ECO:0000313" key="9">
    <source>
        <dbReference type="EMBL" id="NMO76893.1"/>
    </source>
</evidence>
<dbReference type="Gene3D" id="1.10.1790.10">
    <property type="entry name" value="PRD domain"/>
    <property type="match status" value="2"/>
</dbReference>
<dbReference type="InterPro" id="IPR036095">
    <property type="entry name" value="PTS_EIIB-like_sf"/>
</dbReference>
<dbReference type="SUPFAM" id="SSF55804">
    <property type="entry name" value="Phoshotransferase/anion transport protein"/>
    <property type="match status" value="1"/>
</dbReference>
<keyword evidence="4" id="KW-0010">Activator</keyword>
<dbReference type="PANTHER" id="PTHR30185:SF12">
    <property type="entry name" value="TRANSCRIPTIONAL REGULATOR MANR"/>
    <property type="match status" value="1"/>
</dbReference>
<gene>
    <name evidence="9" type="ORF">HHU08_07795</name>
</gene>
<evidence type="ECO:0000259" key="6">
    <source>
        <dbReference type="PROSITE" id="PS51094"/>
    </source>
</evidence>